<evidence type="ECO:0000313" key="2">
    <source>
        <dbReference type="EMBL" id="SHG97190.1"/>
    </source>
</evidence>
<accession>A0A1M5P5X0</accession>
<organism evidence="2 3">
    <name type="scientific">Asaccharospora irregularis DSM 2635</name>
    <dbReference type="NCBI Taxonomy" id="1121321"/>
    <lineage>
        <taxon>Bacteria</taxon>
        <taxon>Bacillati</taxon>
        <taxon>Bacillota</taxon>
        <taxon>Clostridia</taxon>
        <taxon>Peptostreptococcales</taxon>
        <taxon>Peptostreptococcaceae</taxon>
        <taxon>Asaccharospora</taxon>
    </lineage>
</organism>
<dbReference type="AlphaFoldDB" id="A0A1M5P5X0"/>
<dbReference type="STRING" id="1121321.SAMN04488530_1139"/>
<protein>
    <submittedName>
        <fullName evidence="2">Radical SAM-linked protein</fullName>
    </submittedName>
</protein>
<dbReference type="NCBIfam" id="TIGR03936">
    <property type="entry name" value="sam_1_link_chp"/>
    <property type="match status" value="1"/>
</dbReference>
<keyword evidence="3" id="KW-1185">Reference proteome</keyword>
<name>A0A1M5P5X0_9FIRM</name>
<sequence>MLVMSKIIRVKFKKEGDMIYISHLDLQRLLQRAFRRAEINLSHSQGFNPHPKMSYGNALALGTESQGEYVDIEIEDDLSIDEFLEKIQIQLPEGIEFILAKEITKQTPSLSSTIEYGEYLFNIELEKPITKEFIKKKIMDFMGNKEIIITKKNKKGKLVEVDIRPMIKTFDILNLDDNHVTFIATIATGSKANLNTNILIPKILEMLELDIDPLDVDILRRDLYVVEDGQLVTPM</sequence>
<dbReference type="InterPro" id="IPR018768">
    <property type="entry name" value="DUF2344"/>
</dbReference>
<dbReference type="EMBL" id="FQWX01000013">
    <property type="protein sequence ID" value="SHG97190.1"/>
    <property type="molecule type" value="Genomic_DNA"/>
</dbReference>
<evidence type="ECO:0000313" key="3">
    <source>
        <dbReference type="Proteomes" id="UP000243255"/>
    </source>
</evidence>
<dbReference type="Proteomes" id="UP000243255">
    <property type="component" value="Unassembled WGS sequence"/>
</dbReference>
<gene>
    <name evidence="2" type="ORF">SAMN04488530_1139</name>
</gene>
<feature type="domain" description="DUF2344" evidence="1">
    <location>
        <begin position="8"/>
        <end position="195"/>
    </location>
</feature>
<dbReference type="Pfam" id="PF10105">
    <property type="entry name" value="DUF2344"/>
    <property type="match status" value="1"/>
</dbReference>
<evidence type="ECO:0000259" key="1">
    <source>
        <dbReference type="Pfam" id="PF10105"/>
    </source>
</evidence>
<reference evidence="3" key="1">
    <citation type="submission" date="2016-11" db="EMBL/GenBank/DDBJ databases">
        <authorList>
            <person name="Varghese N."/>
            <person name="Submissions S."/>
        </authorList>
    </citation>
    <scope>NUCLEOTIDE SEQUENCE [LARGE SCALE GENOMIC DNA]</scope>
    <source>
        <strain evidence="3">DSM 2635</strain>
    </source>
</reference>
<proteinExistence type="predicted"/>